<proteinExistence type="predicted"/>
<dbReference type="PANTHER" id="PTHR39341:SF1">
    <property type="entry name" value="DUF1858 DOMAIN-CONTAINING PROTEIN"/>
    <property type="match status" value="1"/>
</dbReference>
<dbReference type="InterPro" id="IPR023883">
    <property type="entry name" value="CHP03980_redox-disulphide"/>
</dbReference>
<feature type="domain" description="DUF1858" evidence="1">
    <location>
        <begin position="3"/>
        <end position="56"/>
    </location>
</feature>
<dbReference type="InterPro" id="IPR038062">
    <property type="entry name" value="ScdA-like_N_sf"/>
</dbReference>
<accession>A0A4R2U3L2</accession>
<keyword evidence="3" id="KW-1185">Reference proteome</keyword>
<dbReference type="OrthoDB" id="15017at2"/>
<sequence length="66" mass="7339">MKITENMTIMEVMNMDRSVASVFMKFGLHCLGCPGATMESIADAGRVHGIDVDKLVAELNKFFEEK</sequence>
<reference evidence="2 3" key="1">
    <citation type="submission" date="2019-03" db="EMBL/GenBank/DDBJ databases">
        <title>Genomic Encyclopedia of Type Strains, Phase IV (KMG-IV): sequencing the most valuable type-strain genomes for metagenomic binning, comparative biology and taxonomic classification.</title>
        <authorList>
            <person name="Goeker M."/>
        </authorList>
    </citation>
    <scope>NUCLEOTIDE SEQUENCE [LARGE SCALE GENOMIC DNA]</scope>
    <source>
        <strain evidence="2 3">DSM 100013</strain>
    </source>
</reference>
<dbReference type="SUPFAM" id="SSF140683">
    <property type="entry name" value="SP0561-like"/>
    <property type="match status" value="1"/>
</dbReference>
<dbReference type="RefSeq" id="WP_132848505.1">
    <property type="nucleotide sequence ID" value="NZ_CP058648.1"/>
</dbReference>
<dbReference type="Proteomes" id="UP000295504">
    <property type="component" value="Unassembled WGS sequence"/>
</dbReference>
<dbReference type="Gene3D" id="1.10.3910.10">
    <property type="entry name" value="SP0561-like"/>
    <property type="match status" value="1"/>
</dbReference>
<evidence type="ECO:0000313" key="3">
    <source>
        <dbReference type="Proteomes" id="UP000295504"/>
    </source>
</evidence>
<dbReference type="PANTHER" id="PTHR39341">
    <property type="entry name" value="BSL7085 PROTEIN"/>
    <property type="match status" value="1"/>
</dbReference>
<dbReference type="InterPro" id="IPR015077">
    <property type="entry name" value="DUF1858"/>
</dbReference>
<organism evidence="2 3">
    <name type="scientific">Serpentinicella alkaliphila</name>
    <dbReference type="NCBI Taxonomy" id="1734049"/>
    <lineage>
        <taxon>Bacteria</taxon>
        <taxon>Bacillati</taxon>
        <taxon>Bacillota</taxon>
        <taxon>Clostridia</taxon>
        <taxon>Peptostreptococcales</taxon>
        <taxon>Natronincolaceae</taxon>
        <taxon>Serpentinicella</taxon>
    </lineage>
</organism>
<dbReference type="NCBIfam" id="TIGR03980">
    <property type="entry name" value="prismane_assoc"/>
    <property type="match status" value="1"/>
</dbReference>
<evidence type="ECO:0000313" key="2">
    <source>
        <dbReference type="EMBL" id="TCQ02263.1"/>
    </source>
</evidence>
<dbReference type="AlphaFoldDB" id="A0A4R2U3L2"/>
<gene>
    <name evidence="2" type="ORF">EDD79_101738</name>
</gene>
<name>A0A4R2U3L2_9FIRM</name>
<evidence type="ECO:0000259" key="1">
    <source>
        <dbReference type="Pfam" id="PF08984"/>
    </source>
</evidence>
<protein>
    <submittedName>
        <fullName evidence="2">Hybrid cluster-associated redox disulfide protein</fullName>
    </submittedName>
</protein>
<comment type="caution">
    <text evidence="2">The sequence shown here is derived from an EMBL/GenBank/DDBJ whole genome shotgun (WGS) entry which is preliminary data.</text>
</comment>
<dbReference type="EMBL" id="SLYC01000017">
    <property type="protein sequence ID" value="TCQ02263.1"/>
    <property type="molecule type" value="Genomic_DNA"/>
</dbReference>
<dbReference type="Pfam" id="PF08984">
    <property type="entry name" value="DUF1858"/>
    <property type="match status" value="1"/>
</dbReference>